<keyword evidence="2" id="KW-1185">Reference proteome</keyword>
<protein>
    <submittedName>
        <fullName evidence="1">Uncharacterized protein</fullName>
    </submittedName>
</protein>
<dbReference type="EMBL" id="JAYRBN010000059">
    <property type="protein sequence ID" value="KAL2741264.1"/>
    <property type="molecule type" value="Genomic_DNA"/>
</dbReference>
<dbReference type="AlphaFoldDB" id="A0ABD2C887"/>
<name>A0ABD2C887_VESMC</name>
<dbReference type="Proteomes" id="UP001607303">
    <property type="component" value="Unassembled WGS sequence"/>
</dbReference>
<proteinExistence type="predicted"/>
<organism evidence="1 2">
    <name type="scientific">Vespula maculifrons</name>
    <name type="common">Eastern yellow jacket</name>
    <name type="synonym">Wasp</name>
    <dbReference type="NCBI Taxonomy" id="7453"/>
    <lineage>
        <taxon>Eukaryota</taxon>
        <taxon>Metazoa</taxon>
        <taxon>Ecdysozoa</taxon>
        <taxon>Arthropoda</taxon>
        <taxon>Hexapoda</taxon>
        <taxon>Insecta</taxon>
        <taxon>Pterygota</taxon>
        <taxon>Neoptera</taxon>
        <taxon>Endopterygota</taxon>
        <taxon>Hymenoptera</taxon>
        <taxon>Apocrita</taxon>
        <taxon>Aculeata</taxon>
        <taxon>Vespoidea</taxon>
        <taxon>Vespidae</taxon>
        <taxon>Vespinae</taxon>
        <taxon>Vespula</taxon>
    </lineage>
</organism>
<evidence type="ECO:0000313" key="2">
    <source>
        <dbReference type="Proteomes" id="UP001607303"/>
    </source>
</evidence>
<gene>
    <name evidence="1" type="ORF">V1477_010325</name>
</gene>
<accession>A0ABD2C887</accession>
<reference evidence="1 2" key="1">
    <citation type="journal article" date="2024" name="Ann. Entomol. Soc. Am.">
        <title>Genomic analyses of the southern and eastern yellowjacket wasps (Hymenoptera: Vespidae) reveal evolutionary signatures of social life.</title>
        <authorList>
            <person name="Catto M.A."/>
            <person name="Caine P.B."/>
            <person name="Orr S.E."/>
            <person name="Hunt B.G."/>
            <person name="Goodisman M.A.D."/>
        </authorList>
    </citation>
    <scope>NUCLEOTIDE SEQUENCE [LARGE SCALE GENOMIC DNA]</scope>
    <source>
        <strain evidence="1">232</strain>
        <tissue evidence="1">Head and thorax</tissue>
    </source>
</reference>
<sequence length="66" mass="7950">MVHLQVEWTRLTFNQHHRNVLAKSSTGVYTHTLHQSVNVRRQNGLECLFERKKARFEQLLYTELKK</sequence>
<evidence type="ECO:0000313" key="1">
    <source>
        <dbReference type="EMBL" id="KAL2741264.1"/>
    </source>
</evidence>
<comment type="caution">
    <text evidence="1">The sequence shown here is derived from an EMBL/GenBank/DDBJ whole genome shotgun (WGS) entry which is preliminary data.</text>
</comment>